<dbReference type="SMART" id="SM00421">
    <property type="entry name" value="HTH_LUXR"/>
    <property type="match status" value="1"/>
</dbReference>
<organism evidence="5 8">
    <name type="scientific">Raoultella planticola</name>
    <name type="common">Klebsiella planticola</name>
    <dbReference type="NCBI Taxonomy" id="575"/>
    <lineage>
        <taxon>Bacteria</taxon>
        <taxon>Pseudomonadati</taxon>
        <taxon>Pseudomonadota</taxon>
        <taxon>Gammaproteobacteria</taxon>
        <taxon>Enterobacterales</taxon>
        <taxon>Enterobacteriaceae</taxon>
        <taxon>Klebsiella/Raoultella group</taxon>
        <taxon>Raoultella</taxon>
    </lineage>
</organism>
<dbReference type="Proteomes" id="UP000288843">
    <property type="component" value="Unassembled WGS sequence"/>
</dbReference>
<feature type="domain" description="HTH luxR-type" evidence="4">
    <location>
        <begin position="147"/>
        <end position="212"/>
    </location>
</feature>
<reference evidence="5 8" key="2">
    <citation type="submission" date="2018-06" db="EMBL/GenBank/DDBJ databases">
        <title>Carbapenemase-producing Enterobacteriaceae present in wastewater treatment plant effluent and nearby surface waters in the US.</title>
        <authorList>
            <person name="Mathys D.A."/>
            <person name="Mollenkopf D.F."/>
            <person name="Feicht S.M."/>
            <person name="Adams R.J."/>
            <person name="Albers A.L."/>
            <person name="Stuever D.M."/>
            <person name="Daniels J.B."/>
            <person name="Wittum T.E."/>
        </authorList>
    </citation>
    <scope>NUCLEOTIDE SEQUENCE [LARGE SCALE GENOMIC DNA]</scope>
    <source>
        <strain evidence="5 8">GEO_47_Down_B</strain>
    </source>
</reference>
<protein>
    <submittedName>
        <fullName evidence="6">DNA-binding capsular synthesis response regulator RcsB</fullName>
    </submittedName>
    <submittedName>
        <fullName evidence="5">DNA-binding response regulator</fullName>
    </submittedName>
</protein>
<dbReference type="Gene3D" id="1.10.10.10">
    <property type="entry name" value="Winged helix-like DNA-binding domain superfamily/Winged helix DNA-binding domain"/>
    <property type="match status" value="1"/>
</dbReference>
<dbReference type="Proteomes" id="UP000078124">
    <property type="component" value="Unassembled WGS sequence"/>
</dbReference>
<dbReference type="CDD" id="cd06170">
    <property type="entry name" value="LuxR_C_like"/>
    <property type="match status" value="1"/>
</dbReference>
<dbReference type="GO" id="GO:0003677">
    <property type="term" value="F:DNA binding"/>
    <property type="evidence" value="ECO:0007669"/>
    <property type="project" value="UniProtKB-KW"/>
</dbReference>
<keyword evidence="3" id="KW-0804">Transcription</keyword>
<evidence type="ECO:0000313" key="6">
    <source>
        <dbReference type="EMBL" id="SAP61736.1"/>
    </source>
</evidence>
<dbReference type="InterPro" id="IPR000792">
    <property type="entry name" value="Tscrpt_reg_LuxR_C"/>
</dbReference>
<proteinExistence type="predicted"/>
<dbReference type="SUPFAM" id="SSF46894">
    <property type="entry name" value="C-terminal effector domain of the bipartite response regulators"/>
    <property type="match status" value="1"/>
</dbReference>
<evidence type="ECO:0000259" key="4">
    <source>
        <dbReference type="PROSITE" id="PS50043"/>
    </source>
</evidence>
<gene>
    <name evidence="6" type="primary">rcsB_1</name>
    <name evidence="5" type="ORF">DN603_29975</name>
    <name evidence="6" type="ORF">SAMEA2273876_00822</name>
</gene>
<dbReference type="InterPro" id="IPR036388">
    <property type="entry name" value="WH-like_DNA-bd_sf"/>
</dbReference>
<keyword evidence="1" id="KW-0805">Transcription regulation</keyword>
<comment type="caution">
    <text evidence="5">The sequence shown here is derived from an EMBL/GenBank/DDBJ whole genome shotgun (WGS) entry which is preliminary data.</text>
</comment>
<dbReference type="Pfam" id="PF00196">
    <property type="entry name" value="GerE"/>
    <property type="match status" value="1"/>
</dbReference>
<dbReference type="InterPro" id="IPR016032">
    <property type="entry name" value="Sig_transdc_resp-reg_C-effctor"/>
</dbReference>
<accession>A0A2C5V4N4</accession>
<evidence type="ECO:0000313" key="8">
    <source>
        <dbReference type="Proteomes" id="UP000288843"/>
    </source>
</evidence>
<evidence type="ECO:0000313" key="5">
    <source>
        <dbReference type="EMBL" id="RWT13343.1"/>
    </source>
</evidence>
<name>A0A2C5V4N4_RAOPL</name>
<evidence type="ECO:0000256" key="3">
    <source>
        <dbReference type="ARBA" id="ARBA00023163"/>
    </source>
</evidence>
<dbReference type="AlphaFoldDB" id="A0A2C5V4N4"/>
<keyword evidence="2 5" id="KW-0238">DNA-binding</keyword>
<evidence type="ECO:0000313" key="7">
    <source>
        <dbReference type="Proteomes" id="UP000078124"/>
    </source>
</evidence>
<dbReference type="EMBL" id="FLAC01000002">
    <property type="protein sequence ID" value="SAP61736.1"/>
    <property type="molecule type" value="Genomic_DNA"/>
</dbReference>
<dbReference type="PROSITE" id="PS50043">
    <property type="entry name" value="HTH_LUXR_2"/>
    <property type="match status" value="1"/>
</dbReference>
<evidence type="ECO:0000256" key="2">
    <source>
        <dbReference type="ARBA" id="ARBA00023125"/>
    </source>
</evidence>
<dbReference type="EMBL" id="QKOX01000063">
    <property type="protein sequence ID" value="RWT13343.1"/>
    <property type="molecule type" value="Genomic_DNA"/>
</dbReference>
<reference evidence="6 7" key="1">
    <citation type="submission" date="2016-05" db="EMBL/GenBank/DDBJ databases">
        <authorList>
            <consortium name="Pathogen Informatics"/>
        </authorList>
    </citation>
    <scope>NUCLEOTIDE SEQUENCE [LARGE SCALE GENOMIC DNA]</scope>
    <source>
        <strain evidence="6 7">2880STDY5682802</strain>
    </source>
</reference>
<dbReference type="GO" id="GO:0006355">
    <property type="term" value="P:regulation of DNA-templated transcription"/>
    <property type="evidence" value="ECO:0007669"/>
    <property type="project" value="InterPro"/>
</dbReference>
<evidence type="ECO:0000256" key="1">
    <source>
        <dbReference type="ARBA" id="ARBA00023015"/>
    </source>
</evidence>
<dbReference type="PANTHER" id="PTHR44688:SF16">
    <property type="entry name" value="DNA-BINDING TRANSCRIPTIONAL ACTIVATOR DEVR_DOSR"/>
    <property type="match status" value="1"/>
</dbReference>
<sequence length="216" mass="24953">MQNMTLNITYFHKYFMTYDLITTCLQRELQTHYLRLHHLPNLNALLSAVENNKIDILLINSSCLFDGFFHETEIRKMLSVICPHQRTVTVLFAQNMKPVLLRKMVSSGMNILISPHDTAHELLSALTKAIASPHAEPYISQTIKELLQHSSDELTTKEWEVLNLINQGYSLSQIASKKCRAMSTVSTQKRKAMDKLHLANESELQRFLHQNTFFNH</sequence>
<dbReference type="PRINTS" id="PR00038">
    <property type="entry name" value="HTHLUXR"/>
</dbReference>
<dbReference type="PANTHER" id="PTHR44688">
    <property type="entry name" value="DNA-BINDING TRANSCRIPTIONAL ACTIVATOR DEVR_DOSR"/>
    <property type="match status" value="1"/>
</dbReference>